<gene>
    <name evidence="1" type="ORF">SAMN04488529_10991</name>
</gene>
<organism evidence="1 2">
    <name type="scientific">Clostridium gasigenes</name>
    <dbReference type="NCBI Taxonomy" id="94869"/>
    <lineage>
        <taxon>Bacteria</taxon>
        <taxon>Bacillati</taxon>
        <taxon>Bacillota</taxon>
        <taxon>Clostridia</taxon>
        <taxon>Eubacteriales</taxon>
        <taxon>Clostridiaceae</taxon>
        <taxon>Clostridium</taxon>
    </lineage>
</organism>
<dbReference type="AlphaFoldDB" id="A0A1H0U6R5"/>
<dbReference type="RefSeq" id="WP_207648694.1">
    <property type="nucleotide sequence ID" value="NZ_FNJM01000009.1"/>
</dbReference>
<accession>A0A1H0U6R5</accession>
<name>A0A1H0U6R5_9CLOT</name>
<reference evidence="1 2" key="1">
    <citation type="submission" date="2016-10" db="EMBL/GenBank/DDBJ databases">
        <authorList>
            <person name="de Groot N.N."/>
        </authorList>
    </citation>
    <scope>NUCLEOTIDE SEQUENCE [LARGE SCALE GENOMIC DNA]</scope>
    <source>
        <strain evidence="1 2">DSM 12272</strain>
    </source>
</reference>
<dbReference type="Proteomes" id="UP000198597">
    <property type="component" value="Unassembled WGS sequence"/>
</dbReference>
<dbReference type="InterPro" id="IPR021238">
    <property type="entry name" value="DUF2620"/>
</dbReference>
<keyword evidence="2" id="KW-1185">Reference proteome</keyword>
<dbReference type="Pfam" id="PF10941">
    <property type="entry name" value="DUF2620"/>
    <property type="match status" value="1"/>
</dbReference>
<protein>
    <recommendedName>
        <fullName evidence="3">DUF2620 domain-containing protein</fullName>
    </recommendedName>
</protein>
<dbReference type="EMBL" id="FNJM01000009">
    <property type="protein sequence ID" value="SDP61854.1"/>
    <property type="molecule type" value="Genomic_DNA"/>
</dbReference>
<proteinExistence type="predicted"/>
<sequence>MIRIAIGGLSKEKMEQAILKINNEDIKVIVSNDFEGGQMLLKKEVDYYFGACNSGGGAAIALLIGLVGYTNCVTIVKNGERANRDKIKETVNMGKIVYGMAVEAIEETVPMLIEAIINKIKVEK</sequence>
<evidence type="ECO:0008006" key="3">
    <source>
        <dbReference type="Google" id="ProtNLM"/>
    </source>
</evidence>
<evidence type="ECO:0000313" key="2">
    <source>
        <dbReference type="Proteomes" id="UP000198597"/>
    </source>
</evidence>
<evidence type="ECO:0000313" key="1">
    <source>
        <dbReference type="EMBL" id="SDP61854.1"/>
    </source>
</evidence>
<dbReference type="STRING" id="94869.SAMN04488529_10991"/>